<evidence type="ECO:0000313" key="3">
    <source>
        <dbReference type="EMBL" id="KAK7468317.1"/>
    </source>
</evidence>
<evidence type="ECO:0000256" key="1">
    <source>
        <dbReference type="ARBA" id="ARBA00022801"/>
    </source>
</evidence>
<keyword evidence="1" id="KW-0378">Hydrolase</keyword>
<evidence type="ECO:0000259" key="2">
    <source>
        <dbReference type="Pfam" id="PF00561"/>
    </source>
</evidence>
<comment type="caution">
    <text evidence="3">The sequence shown here is derived from an EMBL/GenBank/DDBJ whole genome shotgun (WGS) entry which is preliminary data.</text>
</comment>
<name>A0ABR1K1R8_9AGAR</name>
<protein>
    <recommendedName>
        <fullName evidence="2">AB hydrolase-1 domain-containing protein</fullName>
    </recommendedName>
</protein>
<organism evidence="3 4">
    <name type="scientific">Marasmiellus scandens</name>
    <dbReference type="NCBI Taxonomy" id="2682957"/>
    <lineage>
        <taxon>Eukaryota</taxon>
        <taxon>Fungi</taxon>
        <taxon>Dikarya</taxon>
        <taxon>Basidiomycota</taxon>
        <taxon>Agaricomycotina</taxon>
        <taxon>Agaricomycetes</taxon>
        <taxon>Agaricomycetidae</taxon>
        <taxon>Agaricales</taxon>
        <taxon>Marasmiineae</taxon>
        <taxon>Omphalotaceae</taxon>
        <taxon>Marasmiellus</taxon>
    </lineage>
</organism>
<dbReference type="Proteomes" id="UP001498398">
    <property type="component" value="Unassembled WGS sequence"/>
</dbReference>
<dbReference type="SUPFAM" id="SSF53474">
    <property type="entry name" value="alpha/beta-Hydrolases"/>
    <property type="match status" value="1"/>
</dbReference>
<gene>
    <name evidence="3" type="ORF">VKT23_002831</name>
</gene>
<accession>A0ABR1K1R8</accession>
<evidence type="ECO:0000313" key="4">
    <source>
        <dbReference type="Proteomes" id="UP001498398"/>
    </source>
</evidence>
<dbReference type="PRINTS" id="PR00412">
    <property type="entry name" value="EPOXHYDRLASE"/>
</dbReference>
<dbReference type="PANTHER" id="PTHR42977:SF3">
    <property type="entry name" value="AB HYDROLASE-1 DOMAIN-CONTAINING PROTEIN"/>
    <property type="match status" value="1"/>
</dbReference>
<dbReference type="Gene3D" id="3.40.50.1820">
    <property type="entry name" value="alpha/beta hydrolase"/>
    <property type="match status" value="1"/>
</dbReference>
<keyword evidence="4" id="KW-1185">Reference proteome</keyword>
<dbReference type="InterPro" id="IPR051340">
    <property type="entry name" value="Haloalkane_dehalogenase"/>
</dbReference>
<reference evidence="3 4" key="1">
    <citation type="submission" date="2024-01" db="EMBL/GenBank/DDBJ databases">
        <title>A draft genome for the cacao thread blight pathogen Marasmiellus scandens.</title>
        <authorList>
            <person name="Baruah I.K."/>
            <person name="Leung J."/>
            <person name="Bukari Y."/>
            <person name="Amoako-Attah I."/>
            <person name="Meinhardt L.W."/>
            <person name="Bailey B.A."/>
            <person name="Cohen S.P."/>
        </authorList>
    </citation>
    <scope>NUCLEOTIDE SEQUENCE [LARGE SCALE GENOMIC DNA]</scope>
    <source>
        <strain evidence="3 4">GH-19</strain>
    </source>
</reference>
<feature type="domain" description="AB hydrolase-1" evidence="2">
    <location>
        <begin position="35"/>
        <end position="279"/>
    </location>
</feature>
<dbReference type="InterPro" id="IPR000073">
    <property type="entry name" value="AB_hydrolase_1"/>
</dbReference>
<proteinExistence type="predicted"/>
<dbReference type="Pfam" id="PF00561">
    <property type="entry name" value="Abhydrolase_1"/>
    <property type="match status" value="1"/>
</dbReference>
<dbReference type="InterPro" id="IPR029058">
    <property type="entry name" value="AB_hydrolase_fold"/>
</dbReference>
<dbReference type="InterPro" id="IPR000639">
    <property type="entry name" value="Epox_hydrolase-like"/>
</dbReference>
<dbReference type="PANTHER" id="PTHR42977">
    <property type="entry name" value="HYDROLASE-RELATED"/>
    <property type="match status" value="1"/>
</dbReference>
<dbReference type="EMBL" id="JBANRG010000003">
    <property type="protein sequence ID" value="KAK7468317.1"/>
    <property type="molecule type" value="Genomic_DNA"/>
</dbReference>
<sequence>MSNFAVPITHIRRVTVDNGIDVFYREAGKENASMTILLLHGFPASSFQYRNLITKLAATGKYRVIAPDLPGYGFTVVPSGRNYEYTFANIAKTIEAFTDALKLTKYAIYIFDYGAPTGLRLALSRPKSVLAIISQNGNAFEEGLGAFWDNIRPYWADSTKENREKIRWLVGFDATKFQYTEGEAHPETIPPESYHLDQALLDRPGNAEIQLDLFLDYQHNVELYPSFHSYFRDYQPPVLAIWGKNDPIFIPPGAEAFKKVLPKAVVKFVDGGHFSLENHGEEIGDEIIGFLEREVKV</sequence>